<dbReference type="Pfam" id="PF16076">
    <property type="entry name" value="Acyltransf_C"/>
    <property type="match status" value="1"/>
</dbReference>
<name>A0A0H5R7Z8_9EUKA</name>
<evidence type="ECO:0000313" key="6">
    <source>
        <dbReference type="EMBL" id="CRZ09852.1"/>
    </source>
</evidence>
<feature type="transmembrane region" description="Helical" evidence="4">
    <location>
        <begin position="63"/>
        <end position="82"/>
    </location>
</feature>
<dbReference type="PANTHER" id="PTHR10983:SF16">
    <property type="entry name" value="LYSOCARDIOLIPIN ACYLTRANSFERASE 1"/>
    <property type="match status" value="1"/>
</dbReference>
<dbReference type="SUPFAM" id="SSF69593">
    <property type="entry name" value="Glycerol-3-phosphate (1)-acyltransferase"/>
    <property type="match status" value="1"/>
</dbReference>
<dbReference type="InterPro" id="IPR032098">
    <property type="entry name" value="Acyltransf_C"/>
</dbReference>
<organism evidence="6">
    <name type="scientific">Spongospora subterranea</name>
    <dbReference type="NCBI Taxonomy" id="70186"/>
    <lineage>
        <taxon>Eukaryota</taxon>
        <taxon>Sar</taxon>
        <taxon>Rhizaria</taxon>
        <taxon>Endomyxa</taxon>
        <taxon>Phytomyxea</taxon>
        <taxon>Plasmodiophorida</taxon>
        <taxon>Plasmodiophoridae</taxon>
        <taxon>Spongospora</taxon>
    </lineage>
</organism>
<dbReference type="GO" id="GO:0012505">
    <property type="term" value="C:endomembrane system"/>
    <property type="evidence" value="ECO:0007669"/>
    <property type="project" value="TreeGrafter"/>
</dbReference>
<dbReference type="GO" id="GO:0016746">
    <property type="term" value="F:acyltransferase activity"/>
    <property type="evidence" value="ECO:0007669"/>
    <property type="project" value="UniProtKB-KW"/>
</dbReference>
<reference evidence="6" key="1">
    <citation type="submission" date="2015-04" db="EMBL/GenBank/DDBJ databases">
        <title>The genome sequence of the plant pathogenic Rhizarian Plasmodiophora brassicae reveals insights in its biotrophic life cycle and the origin of chitin synthesis.</title>
        <authorList>
            <person name="Schwelm A."/>
            <person name="Fogelqvist J."/>
            <person name="Knaust A."/>
            <person name="Julke S."/>
            <person name="Lilja T."/>
            <person name="Dhandapani V."/>
            <person name="Bonilla-Rosso G."/>
            <person name="Karlsson M."/>
            <person name="Shevchenko A."/>
            <person name="Choi S.R."/>
            <person name="Kim H.G."/>
            <person name="Park J.Y."/>
            <person name="Lim Y.P."/>
            <person name="Ludwig-Muller J."/>
            <person name="Dixelius C."/>
        </authorList>
    </citation>
    <scope>NUCLEOTIDE SEQUENCE</scope>
    <source>
        <tissue evidence="6">Potato root galls</tissue>
    </source>
</reference>
<evidence type="ECO:0000256" key="2">
    <source>
        <dbReference type="ARBA" id="ARBA00022679"/>
    </source>
</evidence>
<dbReference type="PANTHER" id="PTHR10983">
    <property type="entry name" value="1-ACYLGLYCEROL-3-PHOSPHATE ACYLTRANSFERASE-RELATED"/>
    <property type="match status" value="1"/>
</dbReference>
<evidence type="ECO:0000256" key="3">
    <source>
        <dbReference type="ARBA" id="ARBA00023315"/>
    </source>
</evidence>
<proteinExistence type="inferred from homology"/>
<sequence>MGFVSPPLSVFDRVWRVTRGLISLLLVSVPCIMGIPLLAILYITLLPLNPTRWAQVTTALSSWYYMFWIIVIEYIAKVDVVITGDVLPYEESALLISNHCSTMDPFFMFTIAARRFRIGNVKFFAKKVIRTYFPFGPAMALVDCIFIDRDWTTDSSKIQAAFHSLNSRPTVPVWLMSFLEGHRKTPETLSASAEFARSRSLPILQETLYPRVKGLYATFAGARSLLDAVYDITIAFPNGPPTLFEFFSGGPGAQVHLHVVRHSMADIPFDCEENLQNWIYKIWEQKEHRLLHAKKYRQFSSVRNLEPMRLFEFWYKNISHGLMDERLIKDSRD</sequence>
<evidence type="ECO:0000259" key="5">
    <source>
        <dbReference type="SMART" id="SM00563"/>
    </source>
</evidence>
<protein>
    <recommendedName>
        <fullName evidence="5">Phospholipid/glycerol acyltransferase domain-containing protein</fullName>
    </recommendedName>
</protein>
<comment type="similarity">
    <text evidence="1">Belongs to the 1-acyl-sn-glycerol-3-phosphate acyltransferase family.</text>
</comment>
<keyword evidence="4" id="KW-0472">Membrane</keyword>
<dbReference type="Pfam" id="PF01553">
    <property type="entry name" value="Acyltransferase"/>
    <property type="match status" value="1"/>
</dbReference>
<accession>A0A0H5R7Z8</accession>
<evidence type="ECO:0000256" key="1">
    <source>
        <dbReference type="ARBA" id="ARBA00008655"/>
    </source>
</evidence>
<dbReference type="InterPro" id="IPR002123">
    <property type="entry name" value="Plipid/glycerol_acylTrfase"/>
</dbReference>
<feature type="domain" description="Phospholipid/glycerol acyltransferase" evidence="5">
    <location>
        <begin position="93"/>
        <end position="216"/>
    </location>
</feature>
<keyword evidence="4" id="KW-1133">Transmembrane helix</keyword>
<dbReference type="EMBL" id="HACM01009410">
    <property type="protein sequence ID" value="CRZ09852.1"/>
    <property type="molecule type" value="Transcribed_RNA"/>
</dbReference>
<keyword evidence="2" id="KW-0808">Transferase</keyword>
<evidence type="ECO:0000256" key="4">
    <source>
        <dbReference type="SAM" id="Phobius"/>
    </source>
</evidence>
<dbReference type="SMART" id="SM00563">
    <property type="entry name" value="PlsC"/>
    <property type="match status" value="1"/>
</dbReference>
<keyword evidence="4" id="KW-0812">Transmembrane</keyword>
<feature type="transmembrane region" description="Helical" evidence="4">
    <location>
        <begin position="21"/>
        <end position="43"/>
    </location>
</feature>
<dbReference type="CDD" id="cd07990">
    <property type="entry name" value="LPLAT_LCLAT1-like"/>
    <property type="match status" value="1"/>
</dbReference>
<dbReference type="AlphaFoldDB" id="A0A0H5R7Z8"/>
<keyword evidence="3" id="KW-0012">Acyltransferase</keyword>